<proteinExistence type="predicted"/>
<comment type="caution">
    <text evidence="2">The sequence shown here is derived from an EMBL/GenBank/DDBJ whole genome shotgun (WGS) entry which is preliminary data.</text>
</comment>
<evidence type="ECO:0000313" key="2">
    <source>
        <dbReference type="EMBL" id="KOO69579.1"/>
    </source>
</evidence>
<dbReference type="InterPro" id="IPR050397">
    <property type="entry name" value="Env_Response_Regulators"/>
</dbReference>
<accession>A0A8E1R126</accession>
<keyword evidence="3" id="KW-1185">Reference proteome</keyword>
<dbReference type="SUPFAM" id="SSF51206">
    <property type="entry name" value="cAMP-binding domain-like"/>
    <property type="match status" value="1"/>
</dbReference>
<dbReference type="GO" id="GO:0005829">
    <property type="term" value="C:cytosol"/>
    <property type="evidence" value="ECO:0007669"/>
    <property type="project" value="TreeGrafter"/>
</dbReference>
<dbReference type="InterPro" id="IPR018490">
    <property type="entry name" value="cNMP-bd_dom_sf"/>
</dbReference>
<dbReference type="RefSeq" id="WP_053397639.1">
    <property type="nucleotide sequence ID" value="NZ_LFQU01000002.1"/>
</dbReference>
<dbReference type="Pfam" id="PF00027">
    <property type="entry name" value="cNMP_binding"/>
    <property type="match status" value="1"/>
</dbReference>
<dbReference type="PANTHER" id="PTHR24567">
    <property type="entry name" value="CRP FAMILY TRANSCRIPTIONAL REGULATORY PROTEIN"/>
    <property type="match status" value="1"/>
</dbReference>
<dbReference type="PROSITE" id="PS50042">
    <property type="entry name" value="CNMP_BINDING_3"/>
    <property type="match status" value="1"/>
</dbReference>
<dbReference type="EMBL" id="LFQU01000002">
    <property type="protein sequence ID" value="KOO69579.1"/>
    <property type="molecule type" value="Genomic_DNA"/>
</dbReference>
<reference evidence="2 3" key="1">
    <citation type="submission" date="2015-06" db="EMBL/GenBank/DDBJ databases">
        <title>Prevotella sp. 109, sp. nov., a novel member of the family Prevotellaceae isolated from human faeces.</title>
        <authorList>
            <person name="Shkoporov A.N."/>
            <person name="Chaplin A.V."/>
            <person name="Kafarskaia L.I."/>
            <person name="Efimov B.A."/>
        </authorList>
    </citation>
    <scope>NUCLEOTIDE SEQUENCE [LARGE SCALE GENOMIC DNA]</scope>
    <source>
        <strain evidence="2 3">109</strain>
    </source>
</reference>
<dbReference type="AlphaFoldDB" id="A0A8E1R126"/>
<protein>
    <submittedName>
        <fullName evidence="2">cAMP-binding protein</fullName>
    </submittedName>
</protein>
<evidence type="ECO:0000313" key="3">
    <source>
        <dbReference type="Proteomes" id="UP000036951"/>
    </source>
</evidence>
<sequence>METFEECLCRRSGLSMSDVEALKAHMTRMEILKGDTLVRRGGRNTDIYIIVDGIWRASYVNSDGNDITLWFASKGDMLFSSWCFVGNMPSMIALEAMSDGVVYGISRSDAEDFFMSSVEAARIGRRLYEKEIFEIERWLLSSGAPRARERYETLLDEKAELLQHVPLKYIASYLFITPQSLSRIRAEMARGRKKRH</sequence>
<dbReference type="OrthoDB" id="680421at2"/>
<dbReference type="GO" id="GO:0003700">
    <property type="term" value="F:DNA-binding transcription factor activity"/>
    <property type="evidence" value="ECO:0007669"/>
    <property type="project" value="TreeGrafter"/>
</dbReference>
<dbReference type="CDD" id="cd00038">
    <property type="entry name" value="CAP_ED"/>
    <property type="match status" value="1"/>
</dbReference>
<name>A0A8E1R126_9BACT</name>
<dbReference type="Gene3D" id="2.60.120.10">
    <property type="entry name" value="Jelly Rolls"/>
    <property type="match status" value="1"/>
</dbReference>
<organism evidence="2 3">
    <name type="scientific">Xylanibacter rarus</name>
    <dbReference type="NCBI Taxonomy" id="1676614"/>
    <lineage>
        <taxon>Bacteria</taxon>
        <taxon>Pseudomonadati</taxon>
        <taxon>Bacteroidota</taxon>
        <taxon>Bacteroidia</taxon>
        <taxon>Bacteroidales</taxon>
        <taxon>Prevotellaceae</taxon>
        <taxon>Xylanibacter</taxon>
    </lineage>
</organism>
<dbReference type="InterPro" id="IPR014710">
    <property type="entry name" value="RmlC-like_jellyroll"/>
</dbReference>
<dbReference type="Proteomes" id="UP000036951">
    <property type="component" value="Unassembled WGS sequence"/>
</dbReference>
<dbReference type="InterPro" id="IPR000595">
    <property type="entry name" value="cNMP-bd_dom"/>
</dbReference>
<dbReference type="PANTHER" id="PTHR24567:SF76">
    <property type="entry name" value="CYCLIC NUCLEOTIDE-BINDING DOMAIN PROTEIN"/>
    <property type="match status" value="1"/>
</dbReference>
<feature type="domain" description="Cyclic nucleotide-binding" evidence="1">
    <location>
        <begin position="34"/>
        <end position="131"/>
    </location>
</feature>
<evidence type="ECO:0000259" key="1">
    <source>
        <dbReference type="PROSITE" id="PS50042"/>
    </source>
</evidence>
<gene>
    <name evidence="2" type="ORF">ACU52_02545</name>
</gene>